<dbReference type="EMBL" id="KP752043">
    <property type="protein sequence ID" value="AKC91692.1"/>
    <property type="molecule type" value="Genomic_DNA"/>
</dbReference>
<reference evidence="2 3" key="1">
    <citation type="journal article" date="2015" name="Genome Announc.">
        <title>Genome Sequence of an Alphabaculovirus Isolated from the Oak Looper, Lambdina fiscellaria, Contains a Putative 2-Kilobase-Pair Transposable Element Encoding a Transposase and a FLYWCH Domain-Containing Protein.</title>
        <authorList>
            <person name="Rohrmann G.F."/>
            <person name="Erlandson M.A."/>
            <person name="Theilmann D.A."/>
        </authorList>
    </citation>
    <scope>NUCLEOTIDE SEQUENCE [LARGE SCALE GENOMIC DNA]</scope>
    <source>
        <strain evidence="2">GR15</strain>
    </source>
</reference>
<dbReference type="KEGG" id="vg:24170895"/>
<feature type="region of interest" description="Disordered" evidence="1">
    <location>
        <begin position="1"/>
        <end position="110"/>
    </location>
</feature>
<dbReference type="GO" id="GO:0005198">
    <property type="term" value="F:structural molecule activity"/>
    <property type="evidence" value="ECO:0007669"/>
    <property type="project" value="InterPro"/>
</dbReference>
<dbReference type="InterPro" id="IPR006790">
    <property type="entry name" value="Baculovirus_Gp41"/>
</dbReference>
<name>A0A0E3Z8A5_9ABAC</name>
<dbReference type="Proteomes" id="UP000201190">
    <property type="component" value="Segment"/>
</dbReference>
<evidence type="ECO:0000313" key="2">
    <source>
        <dbReference type="EMBL" id="AKC91692.1"/>
    </source>
</evidence>
<feature type="compositionally biased region" description="Basic and acidic residues" evidence="1">
    <location>
        <begin position="88"/>
        <end position="99"/>
    </location>
</feature>
<dbReference type="RefSeq" id="YP_009133274.1">
    <property type="nucleotide sequence ID" value="NC_026922.1"/>
</dbReference>
<evidence type="ECO:0000256" key="1">
    <source>
        <dbReference type="SAM" id="MobiDB-lite"/>
    </source>
</evidence>
<dbReference type="Pfam" id="PF04700">
    <property type="entry name" value="Baculo_gp41"/>
    <property type="match status" value="1"/>
</dbReference>
<keyword evidence="3" id="KW-1185">Reference proteome</keyword>
<accession>A0A0E3Z8A5</accession>
<dbReference type="GeneID" id="24170895"/>
<feature type="compositionally biased region" description="Low complexity" evidence="1">
    <location>
        <begin position="10"/>
        <end position="27"/>
    </location>
</feature>
<organism evidence="2 3">
    <name type="scientific">Lambdina fiscellaria nucleopolyhedrovirus</name>
    <dbReference type="NCBI Taxonomy" id="1642929"/>
    <lineage>
        <taxon>Viruses</taxon>
        <taxon>Viruses incertae sedis</taxon>
        <taxon>Naldaviricetes</taxon>
        <taxon>Lefavirales</taxon>
        <taxon>Baculoviridae</taxon>
        <taxon>Alphabaculovirus</taxon>
        <taxon>Alphabaculovirus lafiscellariae</taxon>
    </lineage>
</organism>
<proteinExistence type="predicted"/>
<protein>
    <submittedName>
        <fullName evidence="2">Gp41</fullName>
    </submittedName>
</protein>
<evidence type="ECO:0000313" key="3">
    <source>
        <dbReference type="Proteomes" id="UP000201190"/>
    </source>
</evidence>
<dbReference type="OrthoDB" id="3665at10239"/>
<sequence>MNGRQRKRTTSSSSTSSTKADTESTAALRRHDERHRSQQHSSPKKPYRKNNEKNYEHDDDYDNRRNRNYTHYNDDDNNNDDDGINNRIHNDKYRNRGENTQRTNDVVMRGGGANKNDWTAQCIDLERITRYFRTNDMSNLDAETRLLINTIRDICIETHPVDVNVRKRFDNDESLIKHYERLRKELGGTVITDNVFQASFIGTVLPAYAQKFYNKGAMEVTGNALSEAAKQLGLAVQYQVAQAVTTSIPIPLPFSQQLANNYVTLLLKQAQIPSNIQAAVESRKYAQLNVINDLVNAVIDNVFAGGGDYYHYVLNERNRARVVSLKENIAYLAPLSASTNIFQYIAEQATKGGKRPGLFRDATHLTTSTVFGKEMGNANASGSISGQSSCQRALTELAFENESLRRLFFQKLSYKNK</sequence>
<dbReference type="GO" id="GO:0044423">
    <property type="term" value="C:virion component"/>
    <property type="evidence" value="ECO:0007669"/>
    <property type="project" value="InterPro"/>
</dbReference>